<feature type="compositionally biased region" description="Low complexity" evidence="1">
    <location>
        <begin position="501"/>
        <end position="510"/>
    </location>
</feature>
<reference evidence="2" key="1">
    <citation type="submission" date="2020-11" db="EMBL/GenBank/DDBJ databases">
        <title>Kefir isolates.</title>
        <authorList>
            <person name="Marcisauskas S."/>
            <person name="Kim Y."/>
            <person name="Blasche S."/>
        </authorList>
    </citation>
    <scope>NUCLEOTIDE SEQUENCE</scope>
    <source>
        <strain evidence="2">Olga-1</strain>
    </source>
</reference>
<protein>
    <submittedName>
        <fullName evidence="2">Uncharacterized protein</fullName>
    </submittedName>
</protein>
<feature type="region of interest" description="Disordered" evidence="1">
    <location>
        <begin position="364"/>
        <end position="423"/>
    </location>
</feature>
<gene>
    <name evidence="2" type="ORF">C6P40_000835</name>
</gene>
<dbReference type="AlphaFoldDB" id="A0A9P6WM43"/>
<dbReference type="OrthoDB" id="4093447at2759"/>
<feature type="compositionally biased region" description="Low complexity" evidence="1">
    <location>
        <begin position="374"/>
        <end position="394"/>
    </location>
</feature>
<proteinExistence type="predicted"/>
<feature type="compositionally biased region" description="Polar residues" evidence="1">
    <location>
        <begin position="314"/>
        <end position="338"/>
    </location>
</feature>
<feature type="region of interest" description="Disordered" evidence="1">
    <location>
        <begin position="442"/>
        <end position="469"/>
    </location>
</feature>
<comment type="caution">
    <text evidence="2">The sequence shown here is derived from an EMBL/GenBank/DDBJ whole genome shotgun (WGS) entry which is preliminary data.</text>
</comment>
<feature type="region of interest" description="Disordered" evidence="1">
    <location>
        <begin position="314"/>
        <end position="349"/>
    </location>
</feature>
<organism evidence="2 3">
    <name type="scientific">Pichia californica</name>
    <dbReference type="NCBI Taxonomy" id="460514"/>
    <lineage>
        <taxon>Eukaryota</taxon>
        <taxon>Fungi</taxon>
        <taxon>Dikarya</taxon>
        <taxon>Ascomycota</taxon>
        <taxon>Saccharomycotina</taxon>
        <taxon>Pichiomycetes</taxon>
        <taxon>Pichiales</taxon>
        <taxon>Pichiaceae</taxon>
        <taxon>Pichia</taxon>
    </lineage>
</organism>
<feature type="region of interest" description="Disordered" evidence="1">
    <location>
        <begin position="481"/>
        <end position="512"/>
    </location>
</feature>
<sequence>MESDDMMDTDMAITPVTSYPQLDNFSSLNFSNNNNNNNISTNTNTNATNAPKPINTQHLPHLNLRNRTDSLISIDTTYTTYTVRTNIDQNNNQQNNLQHNFNRNRQNSTASLSSSVFSEMPPPQLENYDFTTQFDDELYSYYIAYSQQPNITPFDIRYPPSGILSLISKLFLENNILDGEKIQIDSRLDINNDILLDSNRHKVLAIIRLRLIQLSNKNLNSNDDTFMFNDQFPISRTNSIASAISLGDRVLPQSNSNYMQSNNDLNSQPQIPAPMVHRPSWLHMPTLYANKDNSSVIPSSTDSLIDRVPLNISTNNNNSFQDPIDLTNSNDSQSSINVGSGKRERPSLNLHMPSFLKYRSMNNTSLQPRPQFSTGPLTPGTPNTPTTPVTNTTLQRNPPRSARSGSLSNPTLNYFSAPPTGNNPPITPVGFNKSTLSNSVLNHPQHPQHPSHANHNFSSPSNIDLQSPFEQAFPSPLTFGVPTSQLTNEQGSSSVNYEPSTTTPTTPATAGPVADLYNATVARKRDSLNLKRGLN</sequence>
<evidence type="ECO:0000313" key="2">
    <source>
        <dbReference type="EMBL" id="KAG0688558.1"/>
    </source>
</evidence>
<keyword evidence="3" id="KW-1185">Reference proteome</keyword>
<feature type="compositionally biased region" description="Polar residues" evidence="1">
    <location>
        <begin position="395"/>
        <end position="420"/>
    </location>
</feature>
<dbReference type="Proteomes" id="UP000697127">
    <property type="component" value="Unassembled WGS sequence"/>
</dbReference>
<evidence type="ECO:0000256" key="1">
    <source>
        <dbReference type="SAM" id="MobiDB-lite"/>
    </source>
</evidence>
<feature type="compositionally biased region" description="Polar residues" evidence="1">
    <location>
        <begin position="451"/>
        <end position="469"/>
    </location>
</feature>
<feature type="compositionally biased region" description="Low complexity" evidence="1">
    <location>
        <begin position="27"/>
        <end position="49"/>
    </location>
</feature>
<accession>A0A9P6WM43</accession>
<feature type="compositionally biased region" description="Polar residues" evidence="1">
    <location>
        <begin position="364"/>
        <end position="373"/>
    </location>
</feature>
<evidence type="ECO:0000313" key="3">
    <source>
        <dbReference type="Proteomes" id="UP000697127"/>
    </source>
</evidence>
<dbReference type="EMBL" id="PUHW01000142">
    <property type="protein sequence ID" value="KAG0688558.1"/>
    <property type="molecule type" value="Genomic_DNA"/>
</dbReference>
<feature type="region of interest" description="Disordered" evidence="1">
    <location>
        <begin position="27"/>
        <end position="51"/>
    </location>
</feature>
<name>A0A9P6WM43_9ASCO</name>
<feature type="compositionally biased region" description="Polar residues" evidence="1">
    <location>
        <begin position="481"/>
        <end position="500"/>
    </location>
</feature>